<name>A0ABW1MI99_9ACTN</name>
<evidence type="ECO:0000259" key="1">
    <source>
        <dbReference type="Pfam" id="PF13788"/>
    </source>
</evidence>
<dbReference type="InterPro" id="IPR025438">
    <property type="entry name" value="DUF4180"/>
</dbReference>
<dbReference type="Pfam" id="PF13788">
    <property type="entry name" value="DUF4180"/>
    <property type="match status" value="1"/>
</dbReference>
<accession>A0ABW1MI99</accession>
<protein>
    <submittedName>
        <fullName evidence="2">DUF4180 domain-containing protein</fullName>
    </submittedName>
</protein>
<sequence length="139" mass="15624">MSTLQTIHDVPVLIYSPENGVSENSASENGASEDGQVIADERDVLDIIGNASYQGAQWVVIPAERLDERFFQLRTRVAGEIVQKFVNYRTGLVVLGDISRHTEASSALQDFVRECNRGRQTWFLTDLDELHQRMKNGKS</sequence>
<comment type="caution">
    <text evidence="2">The sequence shown here is derived from an EMBL/GenBank/DDBJ whole genome shotgun (WGS) entry which is preliminary data.</text>
</comment>
<feature type="domain" description="DUF4180" evidence="1">
    <location>
        <begin position="32"/>
        <end position="133"/>
    </location>
</feature>
<dbReference type="EMBL" id="JBHSPX010000004">
    <property type="protein sequence ID" value="MFC6062948.1"/>
    <property type="molecule type" value="Genomic_DNA"/>
</dbReference>
<organism evidence="2 3">
    <name type="scientific">Streptomyces ochraceiscleroticus</name>
    <dbReference type="NCBI Taxonomy" id="47761"/>
    <lineage>
        <taxon>Bacteria</taxon>
        <taxon>Bacillati</taxon>
        <taxon>Actinomycetota</taxon>
        <taxon>Actinomycetes</taxon>
        <taxon>Kitasatosporales</taxon>
        <taxon>Streptomycetaceae</taxon>
        <taxon>Streptomyces</taxon>
    </lineage>
</organism>
<dbReference type="Proteomes" id="UP001596139">
    <property type="component" value="Unassembled WGS sequence"/>
</dbReference>
<gene>
    <name evidence="2" type="ORF">ACFP4F_10340</name>
</gene>
<dbReference type="RefSeq" id="WP_031053071.1">
    <property type="nucleotide sequence ID" value="NZ_JBHSPX010000004.1"/>
</dbReference>
<proteinExistence type="predicted"/>
<reference evidence="3" key="1">
    <citation type="journal article" date="2019" name="Int. J. Syst. Evol. Microbiol.">
        <title>The Global Catalogue of Microorganisms (GCM) 10K type strain sequencing project: providing services to taxonomists for standard genome sequencing and annotation.</title>
        <authorList>
            <consortium name="The Broad Institute Genomics Platform"/>
            <consortium name="The Broad Institute Genome Sequencing Center for Infectious Disease"/>
            <person name="Wu L."/>
            <person name="Ma J."/>
        </authorList>
    </citation>
    <scope>NUCLEOTIDE SEQUENCE [LARGE SCALE GENOMIC DNA]</scope>
    <source>
        <strain evidence="3">CGMCC 1.15180</strain>
    </source>
</reference>
<evidence type="ECO:0000313" key="3">
    <source>
        <dbReference type="Proteomes" id="UP001596139"/>
    </source>
</evidence>
<evidence type="ECO:0000313" key="2">
    <source>
        <dbReference type="EMBL" id="MFC6062948.1"/>
    </source>
</evidence>
<keyword evidence="3" id="KW-1185">Reference proteome</keyword>